<dbReference type="Gene3D" id="3.40.50.300">
    <property type="entry name" value="P-loop containing nucleotide triphosphate hydrolases"/>
    <property type="match status" value="1"/>
</dbReference>
<reference evidence="3 4" key="1">
    <citation type="submission" date="2019-01" db="EMBL/GenBank/DDBJ databases">
        <title>Filimonas sp. strain TTM-71.</title>
        <authorList>
            <person name="Chen W.-M."/>
        </authorList>
    </citation>
    <scope>NUCLEOTIDE SEQUENCE [LARGE SCALE GENOMIC DNA]</scope>
    <source>
        <strain evidence="3 4">TTM-71</strain>
    </source>
</reference>
<dbReference type="RefSeq" id="WP_129002787.1">
    <property type="nucleotide sequence ID" value="NZ_SDHZ01000001.1"/>
</dbReference>
<feature type="domain" description="OLD protein-like TOPRIM" evidence="2">
    <location>
        <begin position="367"/>
        <end position="431"/>
    </location>
</feature>
<dbReference type="InterPro" id="IPR051396">
    <property type="entry name" value="Bact_Antivir_Def_Nuclease"/>
</dbReference>
<evidence type="ECO:0000313" key="4">
    <source>
        <dbReference type="Proteomes" id="UP000290545"/>
    </source>
</evidence>
<evidence type="ECO:0000259" key="2">
    <source>
        <dbReference type="Pfam" id="PF20469"/>
    </source>
</evidence>
<dbReference type="InterPro" id="IPR041685">
    <property type="entry name" value="AAA_GajA/Old/RecF-like"/>
</dbReference>
<evidence type="ECO:0000259" key="1">
    <source>
        <dbReference type="Pfam" id="PF13175"/>
    </source>
</evidence>
<dbReference type="PANTHER" id="PTHR43581:SF4">
    <property type="entry name" value="ATP_GTP PHOSPHATASE"/>
    <property type="match status" value="1"/>
</dbReference>
<gene>
    <name evidence="3" type="ORF">ESB13_09705</name>
</gene>
<dbReference type="CDD" id="cd01026">
    <property type="entry name" value="TOPRIM_OLD"/>
    <property type="match status" value="1"/>
</dbReference>
<dbReference type="InterPro" id="IPR034139">
    <property type="entry name" value="TOPRIM_OLD"/>
</dbReference>
<keyword evidence="4" id="KW-1185">Reference proteome</keyword>
<name>A0A4Q1DC59_9BACT</name>
<dbReference type="OrthoDB" id="9792800at2"/>
<dbReference type="SUPFAM" id="SSF52540">
    <property type="entry name" value="P-loop containing nucleoside triphosphate hydrolases"/>
    <property type="match status" value="1"/>
</dbReference>
<organism evidence="3 4">
    <name type="scientific">Filimonas effusa</name>
    <dbReference type="NCBI Taxonomy" id="2508721"/>
    <lineage>
        <taxon>Bacteria</taxon>
        <taxon>Pseudomonadati</taxon>
        <taxon>Bacteroidota</taxon>
        <taxon>Chitinophagia</taxon>
        <taxon>Chitinophagales</taxon>
        <taxon>Chitinophagaceae</taxon>
        <taxon>Filimonas</taxon>
    </lineage>
</organism>
<proteinExistence type="predicted"/>
<accession>A0A4Q1DC59</accession>
<feature type="domain" description="Endonuclease GajA/Old nuclease/RecF-like AAA" evidence="1">
    <location>
        <begin position="122"/>
        <end position="319"/>
    </location>
</feature>
<feature type="domain" description="Endonuclease GajA/Old nuclease/RecF-like AAA" evidence="1">
    <location>
        <begin position="1"/>
        <end position="80"/>
    </location>
</feature>
<dbReference type="PANTHER" id="PTHR43581">
    <property type="entry name" value="ATP/GTP PHOSPHATASE"/>
    <property type="match status" value="1"/>
</dbReference>
<dbReference type="InterPro" id="IPR027417">
    <property type="entry name" value="P-loop_NTPase"/>
</dbReference>
<sequence>MKITTLNLKGFRNFKNSTINVSEKTLIIGTNDIGKSNLLYAMRILLDRSLSEWDIEPKDSDFYCYEDTKELSITIKFEEVTEDCVLSKLPGKISDDGVLYLSYKAWKESHEYKFYAGFQEDQLEEIQERFYRKVLHLKYISSNRDLNSYIKREKRNLLKDAQEKRSGAEVTTDEQSLLEIEKGLLSTNEKISKLSYVSRATEAINTELQELSFHHAGQEVVFDVGSSDVNSFVGNLHLASKVNNANLAIGGDGRNNQIFLALWAARNEIQEDNPLEVTFYCIEEPEAHLHPHQQRKLAEYLIRTLKGQIFITSHSPQIASEFSANSIVRLLQKDKSTKAASNGCSHIIEDAVYNFGYRLNVIAAEAFFANAVLLVEGPSEILFYKVLARELGIDLDRLNISILMADGVGFETFVKILHALEIEWVARTDNDVFKIPKKAKYRLAGVQRALSIYKNNCERDQRVERLITSHEKLLSGFAKEVPPENNLDAANKFRIELERWDIFISQKDLENDMLGQGLEASILAYLGVDDKQEALKLMQKRKATFMFEFLQKQFKSLKVLEKMGLAKPLFACKKLIENNV</sequence>
<dbReference type="Pfam" id="PF20469">
    <property type="entry name" value="OLD-like_TOPRIM"/>
    <property type="match status" value="1"/>
</dbReference>
<evidence type="ECO:0000313" key="3">
    <source>
        <dbReference type="EMBL" id="RXK87037.1"/>
    </source>
</evidence>
<dbReference type="AlphaFoldDB" id="A0A4Q1DC59"/>
<protein>
    <submittedName>
        <fullName evidence="3">DUF2813 domain-containing protein</fullName>
    </submittedName>
</protein>
<dbReference type="Proteomes" id="UP000290545">
    <property type="component" value="Unassembled WGS sequence"/>
</dbReference>
<comment type="caution">
    <text evidence="3">The sequence shown here is derived from an EMBL/GenBank/DDBJ whole genome shotgun (WGS) entry which is preliminary data.</text>
</comment>
<dbReference type="Pfam" id="PF13175">
    <property type="entry name" value="AAA_15"/>
    <property type="match status" value="2"/>
</dbReference>
<dbReference type="EMBL" id="SDHZ01000001">
    <property type="protein sequence ID" value="RXK87037.1"/>
    <property type="molecule type" value="Genomic_DNA"/>
</dbReference>